<keyword evidence="1" id="KW-1133">Transmembrane helix</keyword>
<feature type="transmembrane region" description="Helical" evidence="1">
    <location>
        <begin position="42"/>
        <end position="72"/>
    </location>
</feature>
<organism evidence="2">
    <name type="scientific">Medicago truncatula</name>
    <name type="common">Barrel medic</name>
    <name type="synonym">Medicago tribuloides</name>
    <dbReference type="NCBI Taxonomy" id="3880"/>
    <lineage>
        <taxon>Eukaryota</taxon>
        <taxon>Viridiplantae</taxon>
        <taxon>Streptophyta</taxon>
        <taxon>Embryophyta</taxon>
        <taxon>Tracheophyta</taxon>
        <taxon>Spermatophyta</taxon>
        <taxon>Magnoliopsida</taxon>
        <taxon>eudicotyledons</taxon>
        <taxon>Gunneridae</taxon>
        <taxon>Pentapetalae</taxon>
        <taxon>rosids</taxon>
        <taxon>fabids</taxon>
        <taxon>Fabales</taxon>
        <taxon>Fabaceae</taxon>
        <taxon>Papilionoideae</taxon>
        <taxon>50 kb inversion clade</taxon>
        <taxon>NPAAA clade</taxon>
        <taxon>Hologalegina</taxon>
        <taxon>IRL clade</taxon>
        <taxon>Trifolieae</taxon>
        <taxon>Medicago</taxon>
    </lineage>
</organism>
<keyword evidence="1" id="KW-0472">Membrane</keyword>
<dbReference type="Proteomes" id="UP000265566">
    <property type="component" value="Chromosome 1"/>
</dbReference>
<gene>
    <name evidence="2" type="ORF">MtrunA17_Chr1g0164991</name>
</gene>
<dbReference type="Gramene" id="rna1941">
    <property type="protein sequence ID" value="RHN78392.1"/>
    <property type="gene ID" value="gene1941"/>
</dbReference>
<proteinExistence type="predicted"/>
<reference evidence="2" key="1">
    <citation type="journal article" date="2018" name="Nat. Plants">
        <title>Whole-genome landscape of Medicago truncatula symbiotic genes.</title>
        <authorList>
            <person name="Pecrix Y."/>
            <person name="Gamas P."/>
            <person name="Carrere S."/>
        </authorList>
    </citation>
    <scope>NUCLEOTIDE SEQUENCE</scope>
    <source>
        <tissue evidence="2">Leaves</tissue>
    </source>
</reference>
<feature type="transmembrane region" description="Helical" evidence="1">
    <location>
        <begin position="84"/>
        <end position="104"/>
    </location>
</feature>
<evidence type="ECO:0000313" key="2">
    <source>
        <dbReference type="EMBL" id="RHN78392.1"/>
    </source>
</evidence>
<comment type="caution">
    <text evidence="2">The sequence shown here is derived from an EMBL/GenBank/DDBJ whole genome shotgun (WGS) entry which is preliminary data.</text>
</comment>
<name>A0A396JLY8_MEDTR</name>
<dbReference type="AlphaFoldDB" id="A0A396JLY8"/>
<evidence type="ECO:0000256" key="1">
    <source>
        <dbReference type="SAM" id="Phobius"/>
    </source>
</evidence>
<accession>A0A396JLY8</accession>
<protein>
    <recommendedName>
        <fullName evidence="3">Transmembrane protein</fullName>
    </recommendedName>
</protein>
<evidence type="ECO:0008006" key="3">
    <source>
        <dbReference type="Google" id="ProtNLM"/>
    </source>
</evidence>
<keyword evidence="1" id="KW-0812">Transmembrane</keyword>
<sequence length="109" mass="11931">MYHDSVSLAVQHRWLEFVFLVVIDRSRGDVCLRMIYYGFDEFFVVLVCGGSWWFSCGVDIGFFVVVLVVVFYGDARGGCGSFGGGAGFCAGACSVLVLVTMLLVSSQFI</sequence>
<dbReference type="EMBL" id="PSQE01000001">
    <property type="protein sequence ID" value="RHN78392.1"/>
    <property type="molecule type" value="Genomic_DNA"/>
</dbReference>